<evidence type="ECO:0000313" key="1">
    <source>
        <dbReference type="EMBL" id="POG55065.1"/>
    </source>
</evidence>
<evidence type="ECO:0000313" key="2">
    <source>
        <dbReference type="Proteomes" id="UP000053621"/>
    </source>
</evidence>
<proteinExistence type="predicted"/>
<organism evidence="1 2">
    <name type="scientific">Haloferax marisrubri</name>
    <dbReference type="NCBI Taxonomy" id="1544719"/>
    <lineage>
        <taxon>Archaea</taxon>
        <taxon>Methanobacteriati</taxon>
        <taxon>Methanobacteriota</taxon>
        <taxon>Stenosarchaea group</taxon>
        <taxon>Halobacteria</taxon>
        <taxon>Halobacteriales</taxon>
        <taxon>Haloferacaceae</taxon>
        <taxon>Haloferax</taxon>
    </lineage>
</organism>
<sequence>MDVVVTRDEIAPVATARQVTSAELVPTNVALAPVIATQLVVTRSAFDEVRRTVRHILSTLDARFGVVYADGVFTNRARRDVSNTDCFFTD</sequence>
<protein>
    <submittedName>
        <fullName evidence="1">Uncharacterized protein</fullName>
    </submittedName>
</protein>
<comment type="caution">
    <text evidence="1">The sequence shown here is derived from an EMBL/GenBank/DDBJ whole genome shotgun (WGS) entry which is preliminary data.</text>
</comment>
<reference evidence="1" key="1">
    <citation type="submission" date="2017-08" db="EMBL/GenBank/DDBJ databases">
        <title>Haloferax marisrubri sp. nov., isolated from the Discovery deep brine-seawater interface in the Red Sea.</title>
        <authorList>
            <person name="Zhang G."/>
            <person name="Stingl U."/>
        </authorList>
    </citation>
    <scope>NUCLEOTIDE SEQUENCE [LARGE SCALE GENOMIC DNA]</scope>
    <source>
        <strain evidence="1">SB3</strain>
    </source>
</reference>
<keyword evidence="2" id="KW-1185">Reference proteome</keyword>
<dbReference type="Proteomes" id="UP000053621">
    <property type="component" value="Unassembled WGS sequence"/>
</dbReference>
<name>A0A2P4NPJ4_9EURY</name>
<dbReference type="EMBL" id="LOPW02000016">
    <property type="protein sequence ID" value="POG55065.1"/>
    <property type="molecule type" value="Genomic_DNA"/>
</dbReference>
<dbReference type="AlphaFoldDB" id="A0A2P4NPJ4"/>
<gene>
    <name evidence="1" type="ORF">AUR65_011595</name>
</gene>
<accession>A0A2P4NPJ4</accession>